<dbReference type="Proteomes" id="UP001153069">
    <property type="component" value="Unassembled WGS sequence"/>
</dbReference>
<reference evidence="2" key="1">
    <citation type="submission" date="2020-06" db="EMBL/GenBank/DDBJ databases">
        <authorList>
            <consortium name="Plant Systems Biology data submission"/>
        </authorList>
    </citation>
    <scope>NUCLEOTIDE SEQUENCE</scope>
    <source>
        <strain evidence="2">D6</strain>
    </source>
</reference>
<dbReference type="OrthoDB" id="52853at2759"/>
<dbReference type="EMBL" id="CAICTM010001447">
    <property type="protein sequence ID" value="CAB9523725.1"/>
    <property type="molecule type" value="Genomic_DNA"/>
</dbReference>
<keyword evidence="3" id="KW-1185">Reference proteome</keyword>
<dbReference type="AlphaFoldDB" id="A0A9N8ENT4"/>
<proteinExistence type="predicted"/>
<organism evidence="2 3">
    <name type="scientific">Seminavis robusta</name>
    <dbReference type="NCBI Taxonomy" id="568900"/>
    <lineage>
        <taxon>Eukaryota</taxon>
        <taxon>Sar</taxon>
        <taxon>Stramenopiles</taxon>
        <taxon>Ochrophyta</taxon>
        <taxon>Bacillariophyta</taxon>
        <taxon>Bacillariophyceae</taxon>
        <taxon>Bacillariophycidae</taxon>
        <taxon>Naviculales</taxon>
        <taxon>Naviculaceae</taxon>
        <taxon>Seminavis</taxon>
    </lineage>
</organism>
<evidence type="ECO:0000313" key="3">
    <source>
        <dbReference type="Proteomes" id="UP001153069"/>
    </source>
</evidence>
<accession>A0A9N8ENT4</accession>
<evidence type="ECO:0000256" key="1">
    <source>
        <dbReference type="SAM" id="MobiDB-lite"/>
    </source>
</evidence>
<feature type="compositionally biased region" description="Basic residues" evidence="1">
    <location>
        <begin position="106"/>
        <end position="117"/>
    </location>
</feature>
<evidence type="ECO:0000313" key="2">
    <source>
        <dbReference type="EMBL" id="CAB9523725.1"/>
    </source>
</evidence>
<sequence length="308" mass="34784">MSPLSSSTSTCLFGKGFKNKQALLAQKLQLAKQQNKKESDSVEEVEEEEEVSSAEEDKKEEDDAHQEFARLLAKNPPKNPPNPTTRKEPSLYNLTPKKPKPISIHPKQRKTPFRKTNKNQPKGGQKKQAQEEDSTDDMVVLQVGDNARRRDFEPLMDPSTSSPLGPLRAAQLVPWVPPFLTDHLIVLADPRRQSKDLRLAMEYLQSSQQSTNKPKNTRIAIFPNDPPKDVLAWKERVDKDNHNKETLHAYLDSSSLDWMTTYACVDDWSLHLLIIDNDGIIQCHKSGIDPSDICQLVADSVAAIMENQ</sequence>
<feature type="compositionally biased region" description="Low complexity" evidence="1">
    <location>
        <begin position="118"/>
        <end position="127"/>
    </location>
</feature>
<comment type="caution">
    <text evidence="2">The sequence shown here is derived from an EMBL/GenBank/DDBJ whole genome shotgun (WGS) entry which is preliminary data.</text>
</comment>
<gene>
    <name evidence="2" type="ORF">SEMRO_1449_G273670.1</name>
</gene>
<feature type="compositionally biased region" description="Acidic residues" evidence="1">
    <location>
        <begin position="41"/>
        <end position="54"/>
    </location>
</feature>
<feature type="compositionally biased region" description="Basic and acidic residues" evidence="1">
    <location>
        <begin position="55"/>
        <end position="68"/>
    </location>
</feature>
<feature type="region of interest" description="Disordered" evidence="1">
    <location>
        <begin position="31"/>
        <end position="137"/>
    </location>
</feature>
<name>A0A9N8ENT4_9STRA</name>
<protein>
    <submittedName>
        <fullName evidence="2">Uncharacterized protein</fullName>
    </submittedName>
</protein>